<dbReference type="Proteomes" id="UP000216947">
    <property type="component" value="Unassembled WGS sequence"/>
</dbReference>
<evidence type="ECO:0000259" key="2">
    <source>
        <dbReference type="Pfam" id="PF01266"/>
    </source>
</evidence>
<proteinExistence type="predicted"/>
<dbReference type="GO" id="GO:0005737">
    <property type="term" value="C:cytoplasm"/>
    <property type="evidence" value="ECO:0007669"/>
    <property type="project" value="TreeGrafter"/>
</dbReference>
<name>A0A261R0J1_9BORD</name>
<dbReference type="Pfam" id="PF01266">
    <property type="entry name" value="DAO"/>
    <property type="match status" value="1"/>
</dbReference>
<evidence type="ECO:0000313" key="3">
    <source>
        <dbReference type="EMBL" id="OZI18247.1"/>
    </source>
</evidence>
<dbReference type="InterPro" id="IPR036188">
    <property type="entry name" value="FAD/NAD-bd_sf"/>
</dbReference>
<reference evidence="4" key="1">
    <citation type="submission" date="2017-05" db="EMBL/GenBank/DDBJ databases">
        <title>Complete and WGS of Bordetella genogroups.</title>
        <authorList>
            <person name="Spilker T."/>
            <person name="Lipuma J."/>
        </authorList>
    </citation>
    <scope>NUCLEOTIDE SEQUENCE [LARGE SCALE GENOMIC DNA]</scope>
    <source>
        <strain evidence="4">AU18089</strain>
    </source>
</reference>
<feature type="domain" description="FAD dependent oxidoreductase" evidence="2">
    <location>
        <begin position="8"/>
        <end position="355"/>
    </location>
</feature>
<dbReference type="Gene3D" id="3.50.50.60">
    <property type="entry name" value="FAD/NAD(P)-binding domain"/>
    <property type="match status" value="1"/>
</dbReference>
<comment type="caution">
    <text evidence="3">The sequence shown here is derived from an EMBL/GenBank/DDBJ whole genome shotgun (WGS) entry which is preliminary data.</text>
</comment>
<dbReference type="PANTHER" id="PTHR13847:SF287">
    <property type="entry name" value="FAD-DEPENDENT OXIDOREDUCTASE DOMAIN-CONTAINING PROTEIN 1"/>
    <property type="match status" value="1"/>
</dbReference>
<dbReference type="InterPro" id="IPR006076">
    <property type="entry name" value="FAD-dep_OxRdtase"/>
</dbReference>
<dbReference type="Gene3D" id="3.30.9.10">
    <property type="entry name" value="D-Amino Acid Oxidase, subunit A, domain 2"/>
    <property type="match status" value="1"/>
</dbReference>
<gene>
    <name evidence="3" type="ORF">CAL19_14485</name>
</gene>
<sequence>MAVAKVYDYLIIGAGMAGASLAYRLRDRGAVMVVERESQAGYHSSGRSAAMFMETYGTPAIRALTRASRRFFESPPDGFSDHPLLGDRGVVYIAHEGQQDLLAETMAQLQATGATIRAMTADDVVGRVPCVRREGLIGAIEEPDAKDIDVHALLQGFLRGARQAGVEFAYNATVQRAARQDDAWLVGLSNGATVAARNVVDAAGAWGEQVAGVFGVAPLGLQPKRRSAFTFKPDAADGQWADSDRWPAVVGVDESFYFKPDAGQFLGSPANADPVEPHDVVAEELDVAIGIDRICTATTLNIRRPSHTWAGLRSFLPDGDFAVGWDPDVSGFFWLVGQGGYGIQTAPGASLLAANLILGEPLDPSLQAENIDVSIVSPGRFRA</sequence>
<keyword evidence="1" id="KW-0560">Oxidoreductase</keyword>
<dbReference type="AlphaFoldDB" id="A0A261R0J1"/>
<dbReference type="PANTHER" id="PTHR13847">
    <property type="entry name" value="SARCOSINE DEHYDROGENASE-RELATED"/>
    <property type="match status" value="1"/>
</dbReference>
<dbReference type="EMBL" id="NEVK01000006">
    <property type="protein sequence ID" value="OZI18247.1"/>
    <property type="molecule type" value="Genomic_DNA"/>
</dbReference>
<dbReference type="SUPFAM" id="SSF51905">
    <property type="entry name" value="FAD/NAD(P)-binding domain"/>
    <property type="match status" value="1"/>
</dbReference>
<dbReference type="RefSeq" id="WP_094797137.1">
    <property type="nucleotide sequence ID" value="NZ_NEVK01000006.1"/>
</dbReference>
<evidence type="ECO:0000313" key="4">
    <source>
        <dbReference type="Proteomes" id="UP000216947"/>
    </source>
</evidence>
<accession>A0A261R0J1</accession>
<dbReference type="GO" id="GO:0016491">
    <property type="term" value="F:oxidoreductase activity"/>
    <property type="evidence" value="ECO:0007669"/>
    <property type="project" value="UniProtKB-KW"/>
</dbReference>
<protein>
    <submittedName>
        <fullName evidence="3">FAD-dependent oxidoreductase</fullName>
    </submittedName>
</protein>
<evidence type="ECO:0000256" key="1">
    <source>
        <dbReference type="ARBA" id="ARBA00023002"/>
    </source>
</evidence>
<organism evidence="3 4">
    <name type="scientific">Bordetella genomosp. 7</name>
    <dbReference type="NCBI Taxonomy" id="1416805"/>
    <lineage>
        <taxon>Bacteria</taxon>
        <taxon>Pseudomonadati</taxon>
        <taxon>Pseudomonadota</taxon>
        <taxon>Betaproteobacteria</taxon>
        <taxon>Burkholderiales</taxon>
        <taxon>Alcaligenaceae</taxon>
        <taxon>Bordetella</taxon>
    </lineage>
</organism>
<keyword evidence="4" id="KW-1185">Reference proteome</keyword>